<proteinExistence type="inferred from homology"/>
<dbReference type="OrthoDB" id="2789670at2759"/>
<evidence type="ECO:0000256" key="5">
    <source>
        <dbReference type="ARBA" id="ARBA00022723"/>
    </source>
</evidence>
<dbReference type="Proteomes" id="UP000027222">
    <property type="component" value="Unassembled WGS sequence"/>
</dbReference>
<keyword evidence="8 10" id="KW-0503">Monooxygenase</keyword>
<evidence type="ECO:0000256" key="3">
    <source>
        <dbReference type="ARBA" id="ARBA00010617"/>
    </source>
</evidence>
<dbReference type="SUPFAM" id="SSF48264">
    <property type="entry name" value="Cytochrome P450"/>
    <property type="match status" value="1"/>
</dbReference>
<evidence type="ECO:0000256" key="1">
    <source>
        <dbReference type="ARBA" id="ARBA00001971"/>
    </source>
</evidence>
<keyword evidence="7 9" id="KW-0408">Iron</keyword>
<protein>
    <recommendedName>
        <fullName evidence="13">Cytochrome P450</fullName>
    </recommendedName>
</protein>
<dbReference type="InterPro" id="IPR050364">
    <property type="entry name" value="Cytochrome_P450_fung"/>
</dbReference>
<comment type="cofactor">
    <cofactor evidence="1 9">
        <name>heme</name>
        <dbReference type="ChEBI" id="CHEBI:30413"/>
    </cofactor>
</comment>
<dbReference type="PANTHER" id="PTHR46300:SF7">
    <property type="entry name" value="P450, PUTATIVE (EUROFUNG)-RELATED"/>
    <property type="match status" value="1"/>
</dbReference>
<comment type="similarity">
    <text evidence="3 10">Belongs to the cytochrome P450 family.</text>
</comment>
<dbReference type="PANTHER" id="PTHR46300">
    <property type="entry name" value="P450, PUTATIVE (EUROFUNG)-RELATED-RELATED"/>
    <property type="match status" value="1"/>
</dbReference>
<dbReference type="GO" id="GO:0005506">
    <property type="term" value="F:iron ion binding"/>
    <property type="evidence" value="ECO:0007669"/>
    <property type="project" value="InterPro"/>
</dbReference>
<dbReference type="GO" id="GO:0020037">
    <property type="term" value="F:heme binding"/>
    <property type="evidence" value="ECO:0007669"/>
    <property type="project" value="InterPro"/>
</dbReference>
<dbReference type="InterPro" id="IPR002401">
    <property type="entry name" value="Cyt_P450_E_grp-I"/>
</dbReference>
<dbReference type="PROSITE" id="PS00086">
    <property type="entry name" value="CYTOCHROME_P450"/>
    <property type="match status" value="1"/>
</dbReference>
<evidence type="ECO:0008006" key="13">
    <source>
        <dbReference type="Google" id="ProtNLM"/>
    </source>
</evidence>
<comment type="pathway">
    <text evidence="2">Secondary metabolite biosynthesis.</text>
</comment>
<keyword evidence="5 9" id="KW-0479">Metal-binding</keyword>
<evidence type="ECO:0000256" key="10">
    <source>
        <dbReference type="RuleBase" id="RU000461"/>
    </source>
</evidence>
<dbReference type="STRING" id="685588.A0A067T293"/>
<sequence>MDRLSLPALVAAAVLGGSLFFYALSLTQRKRLPPGPRRLPGIGNVHQMPTETPWLVFAEWGKTYGNIVHVDVFGQSFIIVNSIKVTKDLLEKRSSIYSDRPHLAMAGDLIHYDRLFAMQPYGENWRKQRRLFNQDFSQGTIPRYDQLKEQQAAILVRNLLVDPSSLVPEIKLRIGTIIIRLTYGYRVQSADDPFLTTPLSAMANLGKATTPGNFLVDFMPALKYIPRWIPGSGFLKTADEWRDILWSAAKNPFEWCKSNLETDQALKPNLCGTYIEENGGKMSKDDETTLIWGSCTVMFGGLDTSMSSALSFFLAMILNPRVQAKAQAELDAVIGRDRLPQIKDKYDLPYIRSIVAEVFRWAPALPLGLPHSLTKDDVYEGYEFSKGAMVMPNIWYMLHDPEVYSNPMEFNPDRFNGLDSEMKRVTELTFGFGRRVCPGIHFGESTLFAIVATTLATSNILPGLDENGNESLPKYAYTTGSIVFPRPFSLRFKARSPHATALLSQVSPIIE</sequence>
<evidence type="ECO:0000256" key="8">
    <source>
        <dbReference type="ARBA" id="ARBA00023033"/>
    </source>
</evidence>
<accession>A0A067T293</accession>
<name>A0A067T293_GALM3</name>
<gene>
    <name evidence="11" type="ORF">GALMADRAFT_444741</name>
</gene>
<evidence type="ECO:0000256" key="6">
    <source>
        <dbReference type="ARBA" id="ARBA00023002"/>
    </source>
</evidence>
<organism evidence="11 12">
    <name type="scientific">Galerina marginata (strain CBS 339.88)</name>
    <dbReference type="NCBI Taxonomy" id="685588"/>
    <lineage>
        <taxon>Eukaryota</taxon>
        <taxon>Fungi</taxon>
        <taxon>Dikarya</taxon>
        <taxon>Basidiomycota</taxon>
        <taxon>Agaricomycotina</taxon>
        <taxon>Agaricomycetes</taxon>
        <taxon>Agaricomycetidae</taxon>
        <taxon>Agaricales</taxon>
        <taxon>Agaricineae</taxon>
        <taxon>Strophariaceae</taxon>
        <taxon>Galerina</taxon>
    </lineage>
</organism>
<dbReference type="CDD" id="cd11065">
    <property type="entry name" value="CYP64-like"/>
    <property type="match status" value="1"/>
</dbReference>
<dbReference type="PRINTS" id="PR00463">
    <property type="entry name" value="EP450I"/>
</dbReference>
<dbReference type="InterPro" id="IPR017972">
    <property type="entry name" value="Cyt_P450_CS"/>
</dbReference>
<dbReference type="Gene3D" id="1.10.630.10">
    <property type="entry name" value="Cytochrome P450"/>
    <property type="match status" value="1"/>
</dbReference>
<reference evidence="12" key="1">
    <citation type="journal article" date="2014" name="Proc. Natl. Acad. Sci. U.S.A.">
        <title>Extensive sampling of basidiomycete genomes demonstrates inadequacy of the white-rot/brown-rot paradigm for wood decay fungi.</title>
        <authorList>
            <person name="Riley R."/>
            <person name="Salamov A.A."/>
            <person name="Brown D.W."/>
            <person name="Nagy L.G."/>
            <person name="Floudas D."/>
            <person name="Held B.W."/>
            <person name="Levasseur A."/>
            <person name="Lombard V."/>
            <person name="Morin E."/>
            <person name="Otillar R."/>
            <person name="Lindquist E.A."/>
            <person name="Sun H."/>
            <person name="LaButti K.M."/>
            <person name="Schmutz J."/>
            <person name="Jabbour D."/>
            <person name="Luo H."/>
            <person name="Baker S.E."/>
            <person name="Pisabarro A.G."/>
            <person name="Walton J.D."/>
            <person name="Blanchette R.A."/>
            <person name="Henrissat B."/>
            <person name="Martin F."/>
            <person name="Cullen D."/>
            <person name="Hibbett D.S."/>
            <person name="Grigoriev I.V."/>
        </authorList>
    </citation>
    <scope>NUCLEOTIDE SEQUENCE [LARGE SCALE GENOMIC DNA]</scope>
    <source>
        <strain evidence="12">CBS 339.88</strain>
    </source>
</reference>
<evidence type="ECO:0000313" key="12">
    <source>
        <dbReference type="Proteomes" id="UP000027222"/>
    </source>
</evidence>
<keyword evidence="12" id="KW-1185">Reference proteome</keyword>
<evidence type="ECO:0000256" key="4">
    <source>
        <dbReference type="ARBA" id="ARBA00022617"/>
    </source>
</evidence>
<dbReference type="Pfam" id="PF00067">
    <property type="entry name" value="p450"/>
    <property type="match status" value="1"/>
</dbReference>
<dbReference type="HOGENOM" id="CLU_001570_2_3_1"/>
<evidence type="ECO:0000256" key="7">
    <source>
        <dbReference type="ARBA" id="ARBA00023004"/>
    </source>
</evidence>
<dbReference type="InterPro" id="IPR001128">
    <property type="entry name" value="Cyt_P450"/>
</dbReference>
<dbReference type="AlphaFoldDB" id="A0A067T293"/>
<dbReference type="GO" id="GO:0004497">
    <property type="term" value="F:monooxygenase activity"/>
    <property type="evidence" value="ECO:0007669"/>
    <property type="project" value="UniProtKB-KW"/>
</dbReference>
<dbReference type="GO" id="GO:0016705">
    <property type="term" value="F:oxidoreductase activity, acting on paired donors, with incorporation or reduction of molecular oxygen"/>
    <property type="evidence" value="ECO:0007669"/>
    <property type="project" value="InterPro"/>
</dbReference>
<feature type="binding site" description="axial binding residue" evidence="9">
    <location>
        <position position="437"/>
    </location>
    <ligand>
        <name>heme</name>
        <dbReference type="ChEBI" id="CHEBI:30413"/>
    </ligand>
    <ligandPart>
        <name>Fe</name>
        <dbReference type="ChEBI" id="CHEBI:18248"/>
    </ligandPart>
</feature>
<evidence type="ECO:0000256" key="9">
    <source>
        <dbReference type="PIRSR" id="PIRSR602401-1"/>
    </source>
</evidence>
<dbReference type="EMBL" id="KL142378">
    <property type="protein sequence ID" value="KDR76422.1"/>
    <property type="molecule type" value="Genomic_DNA"/>
</dbReference>
<keyword evidence="4 9" id="KW-0349">Heme</keyword>
<evidence type="ECO:0000256" key="2">
    <source>
        <dbReference type="ARBA" id="ARBA00005179"/>
    </source>
</evidence>
<evidence type="ECO:0000313" key="11">
    <source>
        <dbReference type="EMBL" id="KDR76422.1"/>
    </source>
</evidence>
<keyword evidence="6 10" id="KW-0560">Oxidoreductase</keyword>
<dbReference type="InterPro" id="IPR036396">
    <property type="entry name" value="Cyt_P450_sf"/>
</dbReference>